<dbReference type="InterPro" id="IPR017580">
    <property type="entry name" value="OHCU_decarboxylase-1"/>
</dbReference>
<dbReference type="Gene3D" id="1.10.3330.10">
    <property type="entry name" value="Oxo-4-hydroxy-4-carboxy-5-ureidoimidazoline decarboxylase"/>
    <property type="match status" value="1"/>
</dbReference>
<dbReference type="RefSeq" id="WP_129121151.1">
    <property type="nucleotide sequence ID" value="NZ_PEIB01000003.1"/>
</dbReference>
<evidence type="ECO:0000256" key="6">
    <source>
        <dbReference type="ARBA" id="ARBA00023239"/>
    </source>
</evidence>
<dbReference type="GO" id="GO:0006144">
    <property type="term" value="P:purine nucleobase metabolic process"/>
    <property type="evidence" value="ECO:0007669"/>
    <property type="project" value="UniProtKB-KW"/>
</dbReference>
<evidence type="ECO:0000259" key="7">
    <source>
        <dbReference type="Pfam" id="PF09349"/>
    </source>
</evidence>
<dbReference type="Pfam" id="PF09349">
    <property type="entry name" value="OHCU_decarbox"/>
    <property type="match status" value="1"/>
</dbReference>
<comment type="catalytic activity">
    <reaction evidence="1">
        <text>5-hydroxy-2-oxo-4-ureido-2,5-dihydro-1H-imidazole-5-carboxylate + H(+) = (S)-allantoin + CO2</text>
        <dbReference type="Rhea" id="RHEA:26301"/>
        <dbReference type="ChEBI" id="CHEBI:15378"/>
        <dbReference type="ChEBI" id="CHEBI:15678"/>
        <dbReference type="ChEBI" id="CHEBI:16526"/>
        <dbReference type="ChEBI" id="CHEBI:58639"/>
        <dbReference type="EC" id="4.1.1.97"/>
    </reaction>
</comment>
<gene>
    <name evidence="8" type="primary">uraD</name>
    <name evidence="8" type="ORF">CS022_03695</name>
</gene>
<reference evidence="8 9" key="1">
    <citation type="submission" date="2017-10" db="EMBL/GenBank/DDBJ databases">
        <title>Nyctiphanis sp. nov., isolated from the stomach of the euphausiid Nyctiphanes simplex (Hansen, 1911) in the Gulf of California.</title>
        <authorList>
            <person name="Gomez-Gil B."/>
            <person name="Aguilar-Mendez M."/>
            <person name="Lopez-Cortes A."/>
            <person name="Gomez-Gutierrez J."/>
            <person name="Roque A."/>
            <person name="Lang E."/>
            <person name="Gonzalez-Castillo A."/>
        </authorList>
    </citation>
    <scope>NUCLEOTIDE SEQUENCE [LARGE SCALE GENOMIC DNA]</scope>
    <source>
        <strain evidence="8 9">CAIM 600</strain>
    </source>
</reference>
<comment type="pathway">
    <text evidence="2">Purine metabolism; urate degradation; (S)-allantoin from urate: step 3/3.</text>
</comment>
<comment type="caution">
    <text evidence="8">The sequence shown here is derived from an EMBL/GenBank/DDBJ whole genome shotgun (WGS) entry which is preliminary data.</text>
</comment>
<organism evidence="8 9">
    <name type="scientific">Veronia nyctiphanis</name>
    <dbReference type="NCBI Taxonomy" id="1278244"/>
    <lineage>
        <taxon>Bacteria</taxon>
        <taxon>Pseudomonadati</taxon>
        <taxon>Pseudomonadota</taxon>
        <taxon>Gammaproteobacteria</taxon>
        <taxon>Vibrionales</taxon>
        <taxon>Vibrionaceae</taxon>
        <taxon>Veronia</taxon>
    </lineage>
</organism>
<feature type="domain" description="Oxo-4-hydroxy-4-carboxy-5-ureidoimidazoline decarboxylase" evidence="7">
    <location>
        <begin position="8"/>
        <end position="165"/>
    </location>
</feature>
<dbReference type="EC" id="4.1.1.97" evidence="3"/>
<evidence type="ECO:0000256" key="5">
    <source>
        <dbReference type="ARBA" id="ARBA00022793"/>
    </source>
</evidence>
<keyword evidence="5" id="KW-0210">Decarboxylase</keyword>
<dbReference type="OrthoDB" id="9800909at2"/>
<dbReference type="UniPathway" id="UPA00394">
    <property type="reaction ID" value="UER00652"/>
</dbReference>
<keyword evidence="4" id="KW-0659">Purine metabolism</keyword>
<dbReference type="GO" id="GO:0019628">
    <property type="term" value="P:urate catabolic process"/>
    <property type="evidence" value="ECO:0007669"/>
    <property type="project" value="UniProtKB-UniPathway"/>
</dbReference>
<dbReference type="InterPro" id="IPR036778">
    <property type="entry name" value="OHCU_decarboxylase_sf"/>
</dbReference>
<keyword evidence="6" id="KW-0456">Lyase</keyword>
<name>A0A4Q0YSI0_9GAMM</name>
<evidence type="ECO:0000256" key="1">
    <source>
        <dbReference type="ARBA" id="ARBA00001163"/>
    </source>
</evidence>
<sequence length="169" mass="19012">MMHLKELNELSDAEFAQVAGSLVENASWIVTRAGQKRPFASVDNLCEAIEEVICCLPEEDLVALFNAHPELAGMEAMEGTMTSASTGEQGRLGLLSLQRDQLFRLTVMNREYRERFGFPFIVALRLLPNLGAVFAEFESRLRNSRETEIENAINEIMQVVRGRAEQYEG</sequence>
<keyword evidence="9" id="KW-1185">Reference proteome</keyword>
<dbReference type="GO" id="GO:0051997">
    <property type="term" value="F:2-oxo-4-hydroxy-4-carboxy-5-ureidoimidazoline decarboxylase activity"/>
    <property type="evidence" value="ECO:0007669"/>
    <property type="project" value="UniProtKB-EC"/>
</dbReference>
<dbReference type="AlphaFoldDB" id="A0A4Q0YSI0"/>
<dbReference type="PANTHER" id="PTHR43466">
    <property type="entry name" value="2-OXO-4-HYDROXY-4-CARBOXY-5-UREIDOIMIDAZOLINE DECARBOXYLASE-RELATED"/>
    <property type="match status" value="1"/>
</dbReference>
<dbReference type="GO" id="GO:0000255">
    <property type="term" value="P:allantoin metabolic process"/>
    <property type="evidence" value="ECO:0007669"/>
    <property type="project" value="InterPro"/>
</dbReference>
<proteinExistence type="predicted"/>
<dbReference type="NCBIfam" id="TIGR03164">
    <property type="entry name" value="UHCUDC"/>
    <property type="match status" value="1"/>
</dbReference>
<evidence type="ECO:0000256" key="3">
    <source>
        <dbReference type="ARBA" id="ARBA00012257"/>
    </source>
</evidence>
<accession>A0A4Q0YSI0</accession>
<dbReference type="PANTHER" id="PTHR43466:SF1">
    <property type="entry name" value="2-OXO-4-HYDROXY-4-CARBOXY-5-UREIDOIMIDAZOLINE DECARBOXYLASE-RELATED"/>
    <property type="match status" value="1"/>
</dbReference>
<dbReference type="InterPro" id="IPR018020">
    <property type="entry name" value="OHCU_decarboxylase"/>
</dbReference>
<evidence type="ECO:0000256" key="2">
    <source>
        <dbReference type="ARBA" id="ARBA00004754"/>
    </source>
</evidence>
<evidence type="ECO:0000313" key="8">
    <source>
        <dbReference type="EMBL" id="RXJ74190.1"/>
    </source>
</evidence>
<protein>
    <recommendedName>
        <fullName evidence="3">2-oxo-4-hydroxy-4-carboxy-5-ureidoimidazoline decarboxylase</fullName>
        <ecNumber evidence="3">4.1.1.97</ecNumber>
    </recommendedName>
</protein>
<evidence type="ECO:0000313" key="9">
    <source>
        <dbReference type="Proteomes" id="UP000290287"/>
    </source>
</evidence>
<dbReference type="EMBL" id="PEIB01000003">
    <property type="protein sequence ID" value="RXJ74190.1"/>
    <property type="molecule type" value="Genomic_DNA"/>
</dbReference>
<evidence type="ECO:0000256" key="4">
    <source>
        <dbReference type="ARBA" id="ARBA00022631"/>
    </source>
</evidence>
<dbReference type="SUPFAM" id="SSF158694">
    <property type="entry name" value="UraD-Like"/>
    <property type="match status" value="1"/>
</dbReference>
<dbReference type="Proteomes" id="UP000290287">
    <property type="component" value="Unassembled WGS sequence"/>
</dbReference>